<proteinExistence type="predicted"/>
<keyword evidence="1" id="KW-1133">Transmembrane helix</keyword>
<feature type="transmembrane region" description="Helical" evidence="1">
    <location>
        <begin position="845"/>
        <end position="869"/>
    </location>
</feature>
<reference evidence="3" key="2">
    <citation type="submission" date="2021-04" db="EMBL/GenBank/DDBJ databases">
        <authorList>
            <person name="Gilroy R."/>
        </authorList>
    </citation>
    <scope>NUCLEOTIDE SEQUENCE</scope>
    <source>
        <strain evidence="3">26628</strain>
    </source>
</reference>
<name>A0A9D1VT80_9FIRM</name>
<reference evidence="3" key="1">
    <citation type="journal article" date="2021" name="PeerJ">
        <title>Extensive microbial diversity within the chicken gut microbiome revealed by metagenomics and culture.</title>
        <authorList>
            <person name="Gilroy R."/>
            <person name="Ravi A."/>
            <person name="Getino M."/>
            <person name="Pursley I."/>
            <person name="Horton D.L."/>
            <person name="Alikhan N.F."/>
            <person name="Baker D."/>
            <person name="Gharbi K."/>
            <person name="Hall N."/>
            <person name="Watson M."/>
            <person name="Adriaenssens E.M."/>
            <person name="Foster-Nyarko E."/>
            <person name="Jarju S."/>
            <person name="Secka A."/>
            <person name="Antonio M."/>
            <person name="Oren A."/>
            <person name="Chaudhuri R.R."/>
            <person name="La Ragione R."/>
            <person name="Hildebrand F."/>
            <person name="Pallen M.J."/>
        </authorList>
    </citation>
    <scope>NUCLEOTIDE SEQUENCE</scope>
    <source>
        <strain evidence="3">26628</strain>
    </source>
</reference>
<protein>
    <submittedName>
        <fullName evidence="3">Uncharacterized protein</fullName>
    </submittedName>
</protein>
<feature type="chain" id="PRO_5039358943" evidence="2">
    <location>
        <begin position="21"/>
        <end position="876"/>
    </location>
</feature>
<dbReference type="AlphaFoldDB" id="A0A9D1VT80"/>
<evidence type="ECO:0000256" key="2">
    <source>
        <dbReference type="SAM" id="SignalP"/>
    </source>
</evidence>
<evidence type="ECO:0000256" key="1">
    <source>
        <dbReference type="SAM" id="Phobius"/>
    </source>
</evidence>
<feature type="signal peptide" evidence="2">
    <location>
        <begin position="1"/>
        <end position="20"/>
    </location>
</feature>
<evidence type="ECO:0000313" key="4">
    <source>
        <dbReference type="Proteomes" id="UP000824249"/>
    </source>
</evidence>
<keyword evidence="1" id="KW-0472">Membrane</keyword>
<accession>A0A9D1VT80</accession>
<dbReference type="EMBL" id="DXFD01000033">
    <property type="protein sequence ID" value="HIX46441.1"/>
    <property type="molecule type" value="Genomic_DNA"/>
</dbReference>
<evidence type="ECO:0000313" key="3">
    <source>
        <dbReference type="EMBL" id="HIX46441.1"/>
    </source>
</evidence>
<sequence>MKKRFLIVTMIACMALSAFGGAAAFASADTRASAGMSLLLPSSYEQYMELNDPSDYTENDDYIAVADGSRIYLYDKEAGGAYAAFDAGADVSSLQFYQTGGRTYLYYVATQLTGTAVRYVACGPDGFGEAADAGVAGSSSFAVYPSDAGTYFYYVVAPSSIVRAPMDGTAVLLDSAESVRVGSNNVAMPGFDIYGSALYYSWNTDICSADGTVVWTAASTVASFAVTESGCFYISNDDHALYRAAEAGQPAQTEPLTEGAIDSVSAYDGTLLLTTENKVRGFDPVTGRYSGYEISRYSDSENRLGAGASDLSVYDGKVVVADTGNGRAVVCDADTRRYAAVRTEAAPLLVCAGESAFAAADEYNVYIYSYDGELLDTEAIGARIYDIAYSFGSFYVVSETSQRRGAIVPDGSAYAYRPADGTTTDTYLSVTTDISGYIYLLDASGSVYSYADELAFLSGDGERLPAEFAGATQIVSDFAGNITCMTESGEMLRYNKQTSTGEASTDHMDAIDLRGLVSGADTDPVAFAFGFRSGTVYFLADGFIAATDALAVEALDSLSAAGLYDAVYSRLPDLGFASGRLARVSAGAVTVQLDLSSLADMATLNCSDYTREASERIGVVLTQTNYGAIVVFYSDESDGIHVTREYDVRLVLDSDPNDGEGNLELLSDADTLHEPRTEEGSPFSVGYTTNDVGLYKYPIMGMADGDGLFGKLTTLSKSTAVTVLDELYFESGDTVLDADSYYFVLVESESGAASYGFIPSDYVLPYPTDGAAESTYTMRSLKRGASITLYRATGSGSLTLESEEQVRAYGEADENGMIFVSYTDEGGIVYEGLIEESLLYRANEYVVYVLIFVPIVTIALLASIGYLLFRKQPTIA</sequence>
<dbReference type="Proteomes" id="UP000824249">
    <property type="component" value="Unassembled WGS sequence"/>
</dbReference>
<gene>
    <name evidence="3" type="ORF">H9737_01975</name>
</gene>
<keyword evidence="1" id="KW-0812">Transmembrane</keyword>
<dbReference type="SUPFAM" id="SSF82171">
    <property type="entry name" value="DPP6 N-terminal domain-like"/>
    <property type="match status" value="1"/>
</dbReference>
<organism evidence="3 4">
    <name type="scientific">Candidatus Borkfalkia faecigallinarum</name>
    <dbReference type="NCBI Taxonomy" id="2838509"/>
    <lineage>
        <taxon>Bacteria</taxon>
        <taxon>Bacillati</taxon>
        <taxon>Bacillota</taxon>
        <taxon>Clostridia</taxon>
        <taxon>Christensenellales</taxon>
        <taxon>Christensenellaceae</taxon>
        <taxon>Candidatus Borkfalkia</taxon>
    </lineage>
</organism>
<comment type="caution">
    <text evidence="3">The sequence shown here is derived from an EMBL/GenBank/DDBJ whole genome shotgun (WGS) entry which is preliminary data.</text>
</comment>
<keyword evidence="2" id="KW-0732">Signal</keyword>